<evidence type="ECO:0000313" key="1">
    <source>
        <dbReference type="EMBL" id="AKE62286.1"/>
    </source>
</evidence>
<evidence type="ECO:0000313" key="2">
    <source>
        <dbReference type="Proteomes" id="UP000034085"/>
    </source>
</evidence>
<sequence>MYSITNARLQRLGIELHVPAWTVMVDRKRSTWENTSREILVLLNKKGDQLLAVEETSLNAWDKMAEVMAEYAETEEGVAEWKRYKSDGCPMVGLFGIPL</sequence>
<dbReference type="HOGENOM" id="CLU_2315233_0_0_6"/>
<protein>
    <submittedName>
        <fullName evidence="1">Uncharacterized protein</fullName>
    </submittedName>
</protein>
<dbReference type="EMBL" id="CP011133">
    <property type="protein sequence ID" value="AKE62286.1"/>
    <property type="molecule type" value="Genomic_DNA"/>
</dbReference>
<dbReference type="PATRIC" id="fig|1261127.3.peg.5711"/>
<gene>
    <name evidence="1" type="ORF">F384_27510</name>
</gene>
<dbReference type="AlphaFoldDB" id="A0A0F6U151"/>
<reference evidence="1 2" key="1">
    <citation type="submission" date="2015-03" db="EMBL/GenBank/DDBJ databases">
        <title>Complete genome sequence of Citrobacter amalonaticus Y19.</title>
        <authorList>
            <person name="Park S."/>
        </authorList>
    </citation>
    <scope>NUCLEOTIDE SEQUENCE [LARGE SCALE GENOMIC DNA]</scope>
    <source>
        <strain evidence="1 2">Y19</strain>
        <plasmid evidence="2">Plasmid</plasmid>
    </source>
</reference>
<dbReference type="Proteomes" id="UP000034085">
    <property type="component" value="Plasmid"/>
</dbReference>
<keyword evidence="1" id="KW-0614">Plasmid</keyword>
<accession>A0A0F6U151</accession>
<geneLocation type="plasmid" evidence="1">
    <name>unnamed</name>
</geneLocation>
<proteinExistence type="predicted"/>
<dbReference type="KEGG" id="cama:F384_27510"/>
<dbReference type="RefSeq" id="WP_046499372.1">
    <property type="nucleotide sequence ID" value="NZ_CP011133.1"/>
</dbReference>
<name>A0A0F6U151_CITAM</name>
<organism evidence="1 2">
    <name type="scientific">Citrobacter amalonaticus Y19</name>
    <dbReference type="NCBI Taxonomy" id="1261127"/>
    <lineage>
        <taxon>Bacteria</taxon>
        <taxon>Pseudomonadati</taxon>
        <taxon>Pseudomonadota</taxon>
        <taxon>Gammaproteobacteria</taxon>
        <taxon>Enterobacterales</taxon>
        <taxon>Enterobacteriaceae</taxon>
        <taxon>Citrobacter</taxon>
    </lineage>
</organism>